<evidence type="ECO:0000256" key="4">
    <source>
        <dbReference type="ARBA" id="ARBA00022801"/>
    </source>
</evidence>
<dbReference type="GO" id="GO:0042781">
    <property type="term" value="F:3'-tRNA processing endoribonuclease activity"/>
    <property type="evidence" value="ECO:0007669"/>
    <property type="project" value="TreeGrafter"/>
</dbReference>
<organism evidence="6 7">
    <name type="scientific">Candidatus Liptonbacteria bacterium RIFCSPLOWO2_01_FULL_52_25</name>
    <dbReference type="NCBI Taxonomy" id="1798650"/>
    <lineage>
        <taxon>Bacteria</taxon>
        <taxon>Candidatus Liptoniibacteriota</taxon>
    </lineage>
</organism>
<dbReference type="Proteomes" id="UP000178880">
    <property type="component" value="Unassembled WGS sequence"/>
</dbReference>
<dbReference type="PANTHER" id="PTHR33992:SF1">
    <property type="entry name" value="RIBONUCLEASE P PROTEIN COMPONENT"/>
    <property type="match status" value="1"/>
</dbReference>
<gene>
    <name evidence="6" type="ORF">A2945_02240</name>
</gene>
<dbReference type="InterPro" id="IPR000100">
    <property type="entry name" value="RNase_P"/>
</dbReference>
<keyword evidence="4" id="KW-0378">Hydrolase</keyword>
<dbReference type="EMBL" id="MHLA01000013">
    <property type="protein sequence ID" value="OGY99793.1"/>
    <property type="molecule type" value="Genomic_DNA"/>
</dbReference>
<dbReference type="Pfam" id="PF00825">
    <property type="entry name" value="Ribonuclease_P"/>
    <property type="match status" value="1"/>
</dbReference>
<dbReference type="SUPFAM" id="SSF54211">
    <property type="entry name" value="Ribosomal protein S5 domain 2-like"/>
    <property type="match status" value="1"/>
</dbReference>
<evidence type="ECO:0000313" key="7">
    <source>
        <dbReference type="Proteomes" id="UP000178880"/>
    </source>
</evidence>
<protein>
    <submittedName>
        <fullName evidence="6">Uncharacterized protein</fullName>
    </submittedName>
</protein>
<dbReference type="STRING" id="1798650.A2945_02240"/>
<proteinExistence type="predicted"/>
<dbReference type="AlphaFoldDB" id="A0A1G2CEG8"/>
<keyword evidence="5" id="KW-0694">RNA-binding</keyword>
<comment type="caution">
    <text evidence="6">The sequence shown here is derived from an EMBL/GenBank/DDBJ whole genome shotgun (WGS) entry which is preliminary data.</text>
</comment>
<dbReference type="InterPro" id="IPR014721">
    <property type="entry name" value="Ribsml_uS5_D2-typ_fold_subgr"/>
</dbReference>
<dbReference type="GO" id="GO:0030677">
    <property type="term" value="C:ribonuclease P complex"/>
    <property type="evidence" value="ECO:0007669"/>
    <property type="project" value="TreeGrafter"/>
</dbReference>
<evidence type="ECO:0000313" key="6">
    <source>
        <dbReference type="EMBL" id="OGY99793.1"/>
    </source>
</evidence>
<accession>A0A1G2CEG8</accession>
<evidence type="ECO:0000256" key="2">
    <source>
        <dbReference type="ARBA" id="ARBA00022722"/>
    </source>
</evidence>
<evidence type="ECO:0000256" key="3">
    <source>
        <dbReference type="ARBA" id="ARBA00022759"/>
    </source>
</evidence>
<dbReference type="PANTHER" id="PTHR33992">
    <property type="entry name" value="RIBONUCLEASE P PROTEIN COMPONENT"/>
    <property type="match status" value="1"/>
</dbReference>
<dbReference type="GO" id="GO:0004526">
    <property type="term" value="F:ribonuclease P activity"/>
    <property type="evidence" value="ECO:0007669"/>
    <property type="project" value="InterPro"/>
</dbReference>
<dbReference type="GO" id="GO:0000049">
    <property type="term" value="F:tRNA binding"/>
    <property type="evidence" value="ECO:0007669"/>
    <property type="project" value="InterPro"/>
</dbReference>
<sequence>MLSKKNRLPAQEFKAKNRATLSTPLFTVKFSRNREGHNRFGFIISNSVLKKAVDRHYWKRRLREYVRVWPNSACDILIIVSPRIANAPPESVREELKAAFDKIKKSLTPKNF</sequence>
<reference evidence="6 7" key="1">
    <citation type="journal article" date="2016" name="Nat. Commun.">
        <title>Thousands of microbial genomes shed light on interconnected biogeochemical processes in an aquifer system.</title>
        <authorList>
            <person name="Anantharaman K."/>
            <person name="Brown C.T."/>
            <person name="Hug L.A."/>
            <person name="Sharon I."/>
            <person name="Castelle C.J."/>
            <person name="Probst A.J."/>
            <person name="Thomas B.C."/>
            <person name="Singh A."/>
            <person name="Wilkins M.J."/>
            <person name="Karaoz U."/>
            <person name="Brodie E.L."/>
            <person name="Williams K.H."/>
            <person name="Hubbard S.S."/>
            <person name="Banfield J.F."/>
        </authorList>
    </citation>
    <scope>NUCLEOTIDE SEQUENCE [LARGE SCALE GENOMIC DNA]</scope>
</reference>
<dbReference type="InterPro" id="IPR020568">
    <property type="entry name" value="Ribosomal_Su5_D2-typ_SF"/>
</dbReference>
<evidence type="ECO:0000256" key="1">
    <source>
        <dbReference type="ARBA" id="ARBA00022694"/>
    </source>
</evidence>
<dbReference type="Gene3D" id="3.30.230.10">
    <property type="match status" value="1"/>
</dbReference>
<keyword evidence="1" id="KW-0819">tRNA processing</keyword>
<evidence type="ECO:0000256" key="5">
    <source>
        <dbReference type="ARBA" id="ARBA00022884"/>
    </source>
</evidence>
<keyword evidence="2" id="KW-0540">Nuclease</keyword>
<name>A0A1G2CEG8_9BACT</name>
<keyword evidence="3" id="KW-0255">Endonuclease</keyword>